<protein>
    <submittedName>
        <fullName evidence="2">Uncharacterized protein</fullName>
    </submittedName>
</protein>
<evidence type="ECO:0000313" key="3">
    <source>
        <dbReference type="Proteomes" id="UP001497522"/>
    </source>
</evidence>
<feature type="region of interest" description="Disordered" evidence="1">
    <location>
        <begin position="722"/>
        <end position="744"/>
    </location>
</feature>
<feature type="compositionally biased region" description="Polar residues" evidence="1">
    <location>
        <begin position="44"/>
        <end position="72"/>
    </location>
</feature>
<evidence type="ECO:0000256" key="1">
    <source>
        <dbReference type="SAM" id="MobiDB-lite"/>
    </source>
</evidence>
<keyword evidence="3" id="KW-1185">Reference proteome</keyword>
<feature type="region of interest" description="Disordered" evidence="1">
    <location>
        <begin position="1"/>
        <end position="86"/>
    </location>
</feature>
<gene>
    <name evidence="2" type="ORF">CSSPJE1EN2_LOCUS3419</name>
</gene>
<dbReference type="Proteomes" id="UP001497522">
    <property type="component" value="Chromosome 11"/>
</dbReference>
<feature type="compositionally biased region" description="Basic and acidic residues" evidence="1">
    <location>
        <begin position="74"/>
        <end position="84"/>
    </location>
</feature>
<feature type="compositionally biased region" description="Polar residues" evidence="1">
    <location>
        <begin position="9"/>
        <end position="31"/>
    </location>
</feature>
<organism evidence="2 3">
    <name type="scientific">Sphagnum jensenii</name>
    <dbReference type="NCBI Taxonomy" id="128206"/>
    <lineage>
        <taxon>Eukaryota</taxon>
        <taxon>Viridiplantae</taxon>
        <taxon>Streptophyta</taxon>
        <taxon>Embryophyta</taxon>
        <taxon>Bryophyta</taxon>
        <taxon>Sphagnophytina</taxon>
        <taxon>Sphagnopsida</taxon>
        <taxon>Sphagnales</taxon>
        <taxon>Sphagnaceae</taxon>
        <taxon>Sphagnum</taxon>
    </lineage>
</organism>
<accession>A0ABP1AD24</accession>
<dbReference type="EMBL" id="OZ023712">
    <property type="protein sequence ID" value="CAK9860424.1"/>
    <property type="molecule type" value="Genomic_DNA"/>
</dbReference>
<sequence>MVPSDASDKLQSCENLASSGGSQATQAQDAQPCTGAEPEATGVSGRQQRKSLPSLCSSTPLATSEDCITSSPRGCDDSHDDESSHGQIAHSLEHERASSCSLYPQSCCSSAMGRAGSTSVVDVRNTVPASRTGQSQDVFFPHRQEEGLGHRDEGTSWQMQALEFQAIGACRTDERLKPLLRWNVSCCGADGRLLAHLGQHFKARELAMLARCLCAPLVSIRVGKVSQQGHLLCPTTTRGYLSLRMLLSSDMQLTFVTDAGITERIPVLSSGLETSGVILEHLAADLSGRSFVLKSPGHKLSFFWQSEISKAVGDEMVCKMKDLLKRKPSLSQLTGIHETRLDTFASYLRSALVATSESTSATGQLPHLCTNLPSWSGVSSLSSPLSSDSQRLVSRTALGGTVNALWSTRTSFFQEKTQVHSTGLSLPLQPTLPSSEHENLEWHPERTMTMTHSLLGLPFPSLPETLYPFPSMVGVPASNSFLPPPLTQVPISTSLFSPYYCPCPLGTTTLQYTNAPPFLPAKIGDVGFVPTASPFFTVRPPPALVPSSALGMHGVSFSPAQLTSLPLVTAAIPLKSLRFPPFFTDSNSHVPLLNIHVSKQNCLVQLSEAAAVSAASGVPSLLPEYLPLLNADSHVLEDKASLRPEVSTSWEALVSAALGSLPSFCPDLLTKASGLAQGGLTLVNNTSELVGSRSSTATISRGVQSSQAISCDPTHAILCAPEPKSMADSTSLHKHRSNHEEKPK</sequence>
<name>A0ABP1AD24_9BRYO</name>
<evidence type="ECO:0000313" key="2">
    <source>
        <dbReference type="EMBL" id="CAK9860424.1"/>
    </source>
</evidence>
<dbReference type="PANTHER" id="PTHR36741">
    <property type="entry name" value="OS07G0100500 PROTEIN"/>
    <property type="match status" value="1"/>
</dbReference>
<proteinExistence type="predicted"/>
<dbReference type="PANTHER" id="PTHR36741:SF1">
    <property type="entry name" value="OS07G0100500 PROTEIN"/>
    <property type="match status" value="1"/>
</dbReference>
<reference evidence="2" key="1">
    <citation type="submission" date="2024-03" db="EMBL/GenBank/DDBJ databases">
        <authorList>
            <consortium name="ELIXIR-Norway"/>
            <consortium name="Elixir Norway"/>
        </authorList>
    </citation>
    <scope>NUCLEOTIDE SEQUENCE</scope>
</reference>